<gene>
    <name evidence="1" type="ORF">IAB98_04855</name>
</gene>
<name>A0A9D1EIS4_9FIRM</name>
<dbReference type="Pfam" id="PF14286">
    <property type="entry name" value="DHHW"/>
    <property type="match status" value="1"/>
</dbReference>
<evidence type="ECO:0000313" key="1">
    <source>
        <dbReference type="EMBL" id="HIR92730.1"/>
    </source>
</evidence>
<dbReference type="InterPro" id="IPR025945">
    <property type="entry name" value="DHHW"/>
</dbReference>
<comment type="caution">
    <text evidence="1">The sequence shown here is derived from an EMBL/GenBank/DDBJ whole genome shotgun (WGS) entry which is preliminary data.</text>
</comment>
<accession>A0A9D1EIS4</accession>
<reference evidence="1" key="1">
    <citation type="submission" date="2020-10" db="EMBL/GenBank/DDBJ databases">
        <authorList>
            <person name="Gilroy R."/>
        </authorList>
    </citation>
    <scope>NUCLEOTIDE SEQUENCE</scope>
    <source>
        <strain evidence="1">ChiSxjej1B13-7041</strain>
    </source>
</reference>
<sequence length="386" mass="43986">MKRGKGGLPLTICFVLVLGGLSLWSLVKPEDVFSSQEKRYLAQNPEISLGKLLEGTYQEEYEAYLSDQFPGRLTLAKLRTSAERLLGKREIAGVYFGEDDYLMERHQEQVFSSQLAGENAKKLWKLANLAQEKGISQRGVMLVPSAEAVLRDKLPGLAPEAAEESWYQALRQEGDQETEGLHWYELQEELRGAAREETVYYRTDHHWNLYGAYLGYAAWARENGIAPTPWEAYERKTLKGDFYGSLSAKVQTEIRPDTLEGCALEKGISYKITYNEAEPGYASFYMEENLDTAEPYAVYLNGNQPLTRIRQENPAEEVRGKKLLLVKDSFGNSLAIFLAEHFEEIVMVDLRFRGIDLEKLMEQEQFTQLLAVYNRAQFCQLQLAGI</sequence>
<dbReference type="EMBL" id="DVHU01000044">
    <property type="protein sequence ID" value="HIR92730.1"/>
    <property type="molecule type" value="Genomic_DNA"/>
</dbReference>
<dbReference type="AlphaFoldDB" id="A0A9D1EIS4"/>
<dbReference type="Proteomes" id="UP000886841">
    <property type="component" value="Unassembled WGS sequence"/>
</dbReference>
<proteinExistence type="predicted"/>
<organism evidence="1 2">
    <name type="scientific">Candidatus Egerieimonas intestinavium</name>
    <dbReference type="NCBI Taxonomy" id="2840777"/>
    <lineage>
        <taxon>Bacteria</taxon>
        <taxon>Bacillati</taxon>
        <taxon>Bacillota</taxon>
        <taxon>Clostridia</taxon>
        <taxon>Lachnospirales</taxon>
        <taxon>Lachnospiraceae</taxon>
        <taxon>Lachnospiraceae incertae sedis</taxon>
        <taxon>Candidatus Egerieimonas</taxon>
    </lineage>
</organism>
<reference evidence="1" key="2">
    <citation type="journal article" date="2021" name="PeerJ">
        <title>Extensive microbial diversity within the chicken gut microbiome revealed by metagenomics and culture.</title>
        <authorList>
            <person name="Gilroy R."/>
            <person name="Ravi A."/>
            <person name="Getino M."/>
            <person name="Pursley I."/>
            <person name="Horton D.L."/>
            <person name="Alikhan N.F."/>
            <person name="Baker D."/>
            <person name="Gharbi K."/>
            <person name="Hall N."/>
            <person name="Watson M."/>
            <person name="Adriaenssens E.M."/>
            <person name="Foster-Nyarko E."/>
            <person name="Jarju S."/>
            <person name="Secka A."/>
            <person name="Antonio M."/>
            <person name="Oren A."/>
            <person name="Chaudhuri R.R."/>
            <person name="La Ragione R."/>
            <person name="Hildebrand F."/>
            <person name="Pallen M.J."/>
        </authorList>
    </citation>
    <scope>NUCLEOTIDE SEQUENCE</scope>
    <source>
        <strain evidence="1">ChiSxjej1B13-7041</strain>
    </source>
</reference>
<protein>
    <recommendedName>
        <fullName evidence="3">AlgX/AlgJ SGNH hydrolase-like domain-containing protein</fullName>
    </recommendedName>
</protein>
<evidence type="ECO:0008006" key="3">
    <source>
        <dbReference type="Google" id="ProtNLM"/>
    </source>
</evidence>
<evidence type="ECO:0000313" key="2">
    <source>
        <dbReference type="Proteomes" id="UP000886841"/>
    </source>
</evidence>